<accession>A0A317AF84</accession>
<comment type="caution">
    <text evidence="1">The sequence shown here is derived from an EMBL/GenBank/DDBJ whole genome shotgun (WGS) entry which is preliminary data.</text>
</comment>
<dbReference type="EMBL" id="NQIK02000001">
    <property type="protein sequence ID" value="KAF7577524.1"/>
    <property type="molecule type" value="Genomic_DNA"/>
</dbReference>
<evidence type="ECO:0000313" key="2">
    <source>
        <dbReference type="Proteomes" id="UP000245464"/>
    </source>
</evidence>
<dbReference type="RefSeq" id="XP_001931673.2">
    <property type="nucleotide sequence ID" value="XM_001931638.2"/>
</dbReference>
<dbReference type="Gene3D" id="3.40.630.30">
    <property type="match status" value="1"/>
</dbReference>
<dbReference type="InterPro" id="IPR016181">
    <property type="entry name" value="Acyl_CoA_acyltransferase"/>
</dbReference>
<protein>
    <submittedName>
        <fullName evidence="1">Uncharacterized protein</fullName>
    </submittedName>
</protein>
<dbReference type="SUPFAM" id="SSF55729">
    <property type="entry name" value="Acyl-CoA N-acyltransferases (Nat)"/>
    <property type="match status" value="1"/>
</dbReference>
<dbReference type="AlphaFoldDB" id="A0A317AF84"/>
<dbReference type="KEGG" id="ptrr:6338583"/>
<organism evidence="1 2">
    <name type="scientific">Pyrenophora tritici-repentis</name>
    <dbReference type="NCBI Taxonomy" id="45151"/>
    <lineage>
        <taxon>Eukaryota</taxon>
        <taxon>Fungi</taxon>
        <taxon>Dikarya</taxon>
        <taxon>Ascomycota</taxon>
        <taxon>Pezizomycotina</taxon>
        <taxon>Dothideomycetes</taxon>
        <taxon>Pleosporomycetidae</taxon>
        <taxon>Pleosporales</taxon>
        <taxon>Pleosporineae</taxon>
        <taxon>Pleosporaceae</taxon>
        <taxon>Pyrenophora</taxon>
    </lineage>
</organism>
<dbReference type="Proteomes" id="UP000245464">
    <property type="component" value="Chromosome 1"/>
</dbReference>
<dbReference type="GeneID" id="6338583"/>
<proteinExistence type="predicted"/>
<evidence type="ECO:0000313" key="1">
    <source>
        <dbReference type="EMBL" id="KAF7577524.1"/>
    </source>
</evidence>
<reference evidence="1 2" key="1">
    <citation type="journal article" date="2018" name="BMC Genomics">
        <title>Comparative genomics of the wheat fungal pathogen Pyrenophora tritici-repentis reveals chromosomal variations and genome plasticity.</title>
        <authorList>
            <person name="Moolhuijzen P."/>
            <person name="See P.T."/>
            <person name="Hane J.K."/>
            <person name="Shi G."/>
            <person name="Liu Z."/>
            <person name="Oliver R.P."/>
            <person name="Moffat C.S."/>
        </authorList>
    </citation>
    <scope>NUCLEOTIDE SEQUENCE [LARGE SCALE GENOMIC DNA]</scope>
    <source>
        <strain evidence="1">M4</strain>
    </source>
</reference>
<sequence length="98" mass="11110">MSAFIEALKGRLQDQGKLEMEIECDPRNEAACRLADRLGFERHSLMKEGEFVKGEWVDSLRLRKVVGDVPQASKHVRTSSKVSTSMRLSATELFETCH</sequence>
<name>A0A317AF84_9PLEO</name>
<gene>
    <name evidence="1" type="ORF">PtrM4_017640</name>
</gene>